<dbReference type="GO" id="GO:0005886">
    <property type="term" value="C:plasma membrane"/>
    <property type="evidence" value="ECO:0007669"/>
    <property type="project" value="TreeGrafter"/>
</dbReference>
<gene>
    <name evidence="3" type="primary">ddn4</name>
    <name evidence="3" type="ORF">AHOG_16675</name>
</gene>
<dbReference type="EMBL" id="CP022521">
    <property type="protein sequence ID" value="ASO20961.1"/>
    <property type="molecule type" value="Genomic_DNA"/>
</dbReference>
<dbReference type="SUPFAM" id="SSF50475">
    <property type="entry name" value="FMN-binding split barrel"/>
    <property type="match status" value="1"/>
</dbReference>
<dbReference type="PANTHER" id="PTHR39428">
    <property type="entry name" value="F420H(2)-DEPENDENT QUINONE REDUCTASE RV1261C"/>
    <property type="match status" value="1"/>
</dbReference>
<comment type="similarity">
    <text evidence="1">Belongs to the F420H(2)-dependent quinone reductase family.</text>
</comment>
<dbReference type="GO" id="GO:0052755">
    <property type="term" value="F:coenzyme F420H2:quinone oxidoreductase activity"/>
    <property type="evidence" value="ECO:0007669"/>
    <property type="project" value="RHEA"/>
</dbReference>
<evidence type="ECO:0000313" key="4">
    <source>
        <dbReference type="Proteomes" id="UP000204221"/>
    </source>
</evidence>
<evidence type="ECO:0000256" key="1">
    <source>
        <dbReference type="ARBA" id="ARBA00008710"/>
    </source>
</evidence>
<evidence type="ECO:0000313" key="3">
    <source>
        <dbReference type="EMBL" id="ASO20961.1"/>
    </source>
</evidence>
<dbReference type="InterPro" id="IPR012349">
    <property type="entry name" value="Split_barrel_FMN-bd"/>
</dbReference>
<keyword evidence="4" id="KW-1185">Reference proteome</keyword>
<dbReference type="InterPro" id="IPR004378">
    <property type="entry name" value="F420H2_quin_Rdtase"/>
</dbReference>
<comment type="catalytic activity">
    <reaction evidence="2">
        <text>oxidized coenzyme F420-(gamma-L-Glu)(n) + a quinol + H(+) = reduced coenzyme F420-(gamma-L-Glu)(n) + a quinone</text>
        <dbReference type="Rhea" id="RHEA:39663"/>
        <dbReference type="Rhea" id="RHEA-COMP:12939"/>
        <dbReference type="Rhea" id="RHEA-COMP:14378"/>
        <dbReference type="ChEBI" id="CHEBI:15378"/>
        <dbReference type="ChEBI" id="CHEBI:24646"/>
        <dbReference type="ChEBI" id="CHEBI:132124"/>
        <dbReference type="ChEBI" id="CHEBI:133980"/>
        <dbReference type="ChEBI" id="CHEBI:139511"/>
    </reaction>
</comment>
<keyword evidence="3" id="KW-0560">Oxidoreductase</keyword>
<dbReference type="NCBIfam" id="TIGR00026">
    <property type="entry name" value="hi_GC_TIGR00026"/>
    <property type="match status" value="1"/>
</dbReference>
<dbReference type="GO" id="GO:0070967">
    <property type="term" value="F:coenzyme F420 binding"/>
    <property type="evidence" value="ECO:0007669"/>
    <property type="project" value="TreeGrafter"/>
</dbReference>
<reference evidence="3 4" key="1">
    <citation type="submission" date="2017-07" db="EMBL/GenBank/DDBJ databases">
        <title>Complete genome sequence of Actinoalloteichus hoggarensis DSM 45943, type strain of Actinoalloteichus hoggarensis.</title>
        <authorList>
            <person name="Ruckert C."/>
            <person name="Nouioui I."/>
            <person name="Willmese J."/>
            <person name="van Wezel G."/>
            <person name="Klenk H.-P."/>
            <person name="Kalinowski J."/>
            <person name="Zotchev S.B."/>
        </authorList>
    </citation>
    <scope>NUCLEOTIDE SEQUENCE [LARGE SCALE GENOMIC DNA]</scope>
    <source>
        <strain evidence="3 4">DSM 45943</strain>
    </source>
</reference>
<dbReference type="OrthoDB" id="8225825at2"/>
<evidence type="ECO:0000256" key="2">
    <source>
        <dbReference type="ARBA" id="ARBA00049106"/>
    </source>
</evidence>
<dbReference type="Pfam" id="PF04075">
    <property type="entry name" value="F420H2_quin_red"/>
    <property type="match status" value="1"/>
</dbReference>
<dbReference type="RefSeq" id="WP_093942214.1">
    <property type="nucleotide sequence ID" value="NZ_CP022521.1"/>
</dbReference>
<proteinExistence type="inferred from homology"/>
<dbReference type="PANTHER" id="PTHR39428:SF1">
    <property type="entry name" value="F420H(2)-DEPENDENT QUINONE REDUCTASE RV1261C"/>
    <property type="match status" value="1"/>
</dbReference>
<dbReference type="Gene3D" id="2.30.110.10">
    <property type="entry name" value="Electron Transport, Fmn-binding Protein, Chain A"/>
    <property type="match status" value="1"/>
</dbReference>
<dbReference type="EC" id="1.-.-.-" evidence="3"/>
<protein>
    <submittedName>
        <fullName evidence="3">Deazaflavin-dependent nitroreductase</fullName>
        <ecNumber evidence="3">1.-.-.-</ecNumber>
    </submittedName>
</protein>
<name>A0A221W5I9_9PSEU</name>
<sequence length="149" mass="16815">MKAQRVLHWITSAHQAVYRRTDGRVGHRLLTRPTLLLTTTGRRTGAPRTACLVYARDGADLLVVASNWGSERAPAWLHNLRATPRSEVQVARWRTAAVAEECLPDHPDHPRLWAAVNRVNRDLYRQYATKLRRPLAVVRLTPVAAETSA</sequence>
<dbReference type="Proteomes" id="UP000204221">
    <property type="component" value="Chromosome"/>
</dbReference>
<organism evidence="3 4">
    <name type="scientific">Actinoalloteichus hoggarensis</name>
    <dbReference type="NCBI Taxonomy" id="1470176"/>
    <lineage>
        <taxon>Bacteria</taxon>
        <taxon>Bacillati</taxon>
        <taxon>Actinomycetota</taxon>
        <taxon>Actinomycetes</taxon>
        <taxon>Pseudonocardiales</taxon>
        <taxon>Pseudonocardiaceae</taxon>
        <taxon>Actinoalloteichus</taxon>
    </lineage>
</organism>
<accession>A0A221W5I9</accession>
<dbReference type="AlphaFoldDB" id="A0A221W5I9"/>
<dbReference type="KEGG" id="ahg:AHOG_16675"/>